<evidence type="ECO:0000313" key="1">
    <source>
        <dbReference type="EMBL" id="MPM68778.1"/>
    </source>
</evidence>
<dbReference type="EMBL" id="VSSQ01022455">
    <property type="protein sequence ID" value="MPM68778.1"/>
    <property type="molecule type" value="Genomic_DNA"/>
</dbReference>
<organism evidence="1">
    <name type="scientific">bioreactor metagenome</name>
    <dbReference type="NCBI Taxonomy" id="1076179"/>
    <lineage>
        <taxon>unclassified sequences</taxon>
        <taxon>metagenomes</taxon>
        <taxon>ecological metagenomes</taxon>
    </lineage>
</organism>
<name>A0A645BUM8_9ZZZZ</name>
<comment type="caution">
    <text evidence="1">The sequence shown here is derived from an EMBL/GenBank/DDBJ whole genome shotgun (WGS) entry which is preliminary data.</text>
</comment>
<gene>
    <name evidence="1" type="ORF">SDC9_115712</name>
</gene>
<proteinExistence type="predicted"/>
<reference evidence="1" key="1">
    <citation type="submission" date="2019-08" db="EMBL/GenBank/DDBJ databases">
        <authorList>
            <person name="Kucharzyk K."/>
            <person name="Murdoch R.W."/>
            <person name="Higgins S."/>
            <person name="Loffler F."/>
        </authorList>
    </citation>
    <scope>NUCLEOTIDE SEQUENCE</scope>
</reference>
<accession>A0A645BUM8</accession>
<protein>
    <submittedName>
        <fullName evidence="1">Uncharacterized protein</fullName>
    </submittedName>
</protein>
<dbReference type="AlphaFoldDB" id="A0A645BUM8"/>
<sequence length="81" mass="9536">MLGCFPDCRNIDHHLIRNPLGQIHCVGISRFAQATRQINYVNDTHIRLSSVYSRLFYGAFDVDDDDFPDRLLLFRLLRRQV</sequence>